<gene>
    <name evidence="6" type="primary">Mrrf</name>
</gene>
<dbReference type="Pfam" id="PF01765">
    <property type="entry name" value="RRF"/>
    <property type="match status" value="1"/>
</dbReference>
<dbReference type="GO" id="GO:0043023">
    <property type="term" value="F:ribosomal large subunit binding"/>
    <property type="evidence" value="ECO:0007669"/>
    <property type="project" value="TreeGrafter"/>
</dbReference>
<evidence type="ECO:0000256" key="4">
    <source>
        <dbReference type="ARBA" id="ARBA00033107"/>
    </source>
</evidence>
<accession>A0A6F9DM02</accession>
<dbReference type="EMBL" id="LR788154">
    <property type="protein sequence ID" value="CAB3264016.1"/>
    <property type="molecule type" value="mRNA"/>
</dbReference>
<keyword evidence="3" id="KW-0648">Protein biosynthesis</keyword>
<evidence type="ECO:0000256" key="3">
    <source>
        <dbReference type="ARBA" id="ARBA00022917"/>
    </source>
</evidence>
<sequence>MFSRLFCSKTFNGQSVLEMIPRLTRLFFNNLRYLTQPNPCVNACLQSNIGQHLLHRNTQCFLQADALKKVENQRLFSVSCAVWKSKKGKAAADKFKQIVNPRDVEEYVDLITFENNLKEIVQQLQDDLSKNFRIGGDLSVFEQIAVTVDNEHVNLSDVGLIVKASPRLITIDMYAYPELIPQIKSALQDSLSNINLSVTGSIIKVQVSQATAEYRRDLVKKVKARVGVCKSDLHTMVTQLTNSTFALEGVSVDVKKNLSEQLKLYNQHYVSKVDQIFKNKEAALLNP</sequence>
<dbReference type="InterPro" id="IPR002661">
    <property type="entry name" value="Ribosome_recyc_fac"/>
</dbReference>
<name>A0A6F9DM02_9ASCI</name>
<proteinExistence type="evidence at transcript level"/>
<dbReference type="GO" id="GO:0005739">
    <property type="term" value="C:mitochondrion"/>
    <property type="evidence" value="ECO:0007669"/>
    <property type="project" value="TreeGrafter"/>
</dbReference>
<evidence type="ECO:0000313" key="6">
    <source>
        <dbReference type="EMBL" id="CAB3264016.1"/>
    </source>
</evidence>
<dbReference type="PANTHER" id="PTHR20982">
    <property type="entry name" value="RIBOSOME RECYCLING FACTOR"/>
    <property type="match status" value="1"/>
</dbReference>
<dbReference type="Gene3D" id="1.10.132.20">
    <property type="entry name" value="Ribosome-recycling factor"/>
    <property type="match status" value="1"/>
</dbReference>
<evidence type="ECO:0000256" key="2">
    <source>
        <dbReference type="ARBA" id="ARBA00020581"/>
    </source>
</evidence>
<dbReference type="SUPFAM" id="SSF55194">
    <property type="entry name" value="Ribosome recycling factor, RRF"/>
    <property type="match status" value="1"/>
</dbReference>
<comment type="similarity">
    <text evidence="1">Belongs to the RRF family.</text>
</comment>
<evidence type="ECO:0000259" key="5">
    <source>
        <dbReference type="Pfam" id="PF01765"/>
    </source>
</evidence>
<dbReference type="InterPro" id="IPR036191">
    <property type="entry name" value="RRF_sf"/>
</dbReference>
<organism evidence="6">
    <name type="scientific">Phallusia mammillata</name>
    <dbReference type="NCBI Taxonomy" id="59560"/>
    <lineage>
        <taxon>Eukaryota</taxon>
        <taxon>Metazoa</taxon>
        <taxon>Chordata</taxon>
        <taxon>Tunicata</taxon>
        <taxon>Ascidiacea</taxon>
        <taxon>Phlebobranchia</taxon>
        <taxon>Ascidiidae</taxon>
        <taxon>Phallusia</taxon>
    </lineage>
</organism>
<evidence type="ECO:0000256" key="1">
    <source>
        <dbReference type="ARBA" id="ARBA00005912"/>
    </source>
</evidence>
<protein>
    <recommendedName>
        <fullName evidence="2">Ribosome-recycling factor, mitochondrial</fullName>
    </recommendedName>
    <alternativeName>
        <fullName evidence="4">Ribosome-releasing factor, mitochondrial</fullName>
    </alternativeName>
</protein>
<dbReference type="Gene3D" id="3.30.1360.40">
    <property type="match status" value="1"/>
</dbReference>
<dbReference type="GO" id="GO:0006412">
    <property type="term" value="P:translation"/>
    <property type="evidence" value="ECO:0007669"/>
    <property type="project" value="UniProtKB-KW"/>
</dbReference>
<dbReference type="PANTHER" id="PTHR20982:SF3">
    <property type="entry name" value="MITOCHONDRIAL RIBOSOME RECYCLING FACTOR PSEUDO 1"/>
    <property type="match status" value="1"/>
</dbReference>
<reference evidence="6" key="1">
    <citation type="submission" date="2020-04" db="EMBL/GenBank/DDBJ databases">
        <authorList>
            <person name="Neveu A P."/>
        </authorList>
    </citation>
    <scope>NUCLEOTIDE SEQUENCE</scope>
    <source>
        <tissue evidence="6">Whole embryo</tissue>
    </source>
</reference>
<dbReference type="InterPro" id="IPR023584">
    <property type="entry name" value="Ribosome_recyc_fac_dom"/>
</dbReference>
<feature type="domain" description="Ribosome recycling factor" evidence="5">
    <location>
        <begin position="137"/>
        <end position="285"/>
    </location>
</feature>
<dbReference type="AlphaFoldDB" id="A0A6F9DM02"/>